<dbReference type="Proteomes" id="UP000094197">
    <property type="component" value="Chromosome 1"/>
</dbReference>
<organism evidence="1 2">
    <name type="scientific">Leptospira tipperaryensis</name>
    <dbReference type="NCBI Taxonomy" id="2564040"/>
    <lineage>
        <taxon>Bacteria</taxon>
        <taxon>Pseudomonadati</taxon>
        <taxon>Spirochaetota</taxon>
        <taxon>Spirochaetia</taxon>
        <taxon>Leptospirales</taxon>
        <taxon>Leptospiraceae</taxon>
        <taxon>Leptospira</taxon>
    </lineage>
</organism>
<name>A0A1D7UY89_9LEPT</name>
<protein>
    <submittedName>
        <fullName evidence="1">Uncharacterized protein</fullName>
    </submittedName>
</protein>
<gene>
    <name evidence="1" type="ORF">A0128_12190</name>
</gene>
<proteinExistence type="predicted"/>
<dbReference type="EMBL" id="CP015217">
    <property type="protein sequence ID" value="AOP34540.1"/>
    <property type="molecule type" value="Genomic_DNA"/>
</dbReference>
<evidence type="ECO:0000313" key="2">
    <source>
        <dbReference type="Proteomes" id="UP000094197"/>
    </source>
</evidence>
<accession>A0A1D7UY89</accession>
<evidence type="ECO:0000313" key="1">
    <source>
        <dbReference type="EMBL" id="AOP34540.1"/>
    </source>
</evidence>
<dbReference type="AlphaFoldDB" id="A0A1D7UY89"/>
<dbReference type="KEGG" id="laj:A0128_12190"/>
<keyword evidence="2" id="KW-1185">Reference proteome</keyword>
<sequence>MKDGPTQILGGGERWRENLAVTFLYQKIKLFASRILSSIFCGNSYSLSVKRAPHPELGWRGAVAGKNRRTFLYHKILILQEKIPA</sequence>
<reference evidence="1 2" key="1">
    <citation type="submission" date="2016-04" db="EMBL/GenBank/DDBJ databases">
        <title>Complete genome seqeunce of Leptospira alstonii serovar Room22.</title>
        <authorList>
            <person name="Nally J.E."/>
            <person name="Bayles D.O."/>
            <person name="Hurley D."/>
            <person name="Fanning S."/>
            <person name="McMahon B.J."/>
            <person name="Arent Z."/>
        </authorList>
    </citation>
    <scope>NUCLEOTIDE SEQUENCE [LARGE SCALE GENOMIC DNA]</scope>
    <source>
        <strain evidence="1 2">GWTS #1</strain>
    </source>
</reference>